<protein>
    <recommendedName>
        <fullName evidence="5">Secreted protein</fullName>
    </recommendedName>
</protein>
<dbReference type="InterPro" id="IPR038081">
    <property type="entry name" value="CalX-like_sf"/>
</dbReference>
<dbReference type="RefSeq" id="WP_284920069.1">
    <property type="nucleotide sequence ID" value="NZ_CP126980.1"/>
</dbReference>
<feature type="signal peptide" evidence="2">
    <location>
        <begin position="1"/>
        <end position="24"/>
    </location>
</feature>
<evidence type="ECO:0000313" key="3">
    <source>
        <dbReference type="EMBL" id="WIM98688.1"/>
    </source>
</evidence>
<keyword evidence="4" id="KW-1185">Reference proteome</keyword>
<reference evidence="3 4" key="1">
    <citation type="submission" date="2023-06" db="EMBL/GenBank/DDBJ databases">
        <authorList>
            <person name="Yushchuk O."/>
            <person name="Binda E."/>
            <person name="Ruckert-Reed C."/>
            <person name="Fedorenko V."/>
            <person name="Kalinowski J."/>
            <person name="Marinelli F."/>
        </authorList>
    </citation>
    <scope>NUCLEOTIDE SEQUENCE [LARGE SCALE GENOMIC DNA]</scope>
    <source>
        <strain evidence="3 4">NRRL 3884</strain>
    </source>
</reference>
<dbReference type="SUPFAM" id="SSF141072">
    <property type="entry name" value="CalX-like"/>
    <property type="match status" value="2"/>
</dbReference>
<accession>A0ABY8WNK9</accession>
<evidence type="ECO:0000256" key="1">
    <source>
        <dbReference type="SAM" id="MobiDB-lite"/>
    </source>
</evidence>
<gene>
    <name evidence="3" type="ORF">ACTOB_002296</name>
</gene>
<dbReference type="SUPFAM" id="SSF53474">
    <property type="entry name" value="alpha/beta-Hydrolases"/>
    <property type="match status" value="1"/>
</dbReference>
<dbReference type="InterPro" id="IPR029058">
    <property type="entry name" value="AB_hydrolase_fold"/>
</dbReference>
<dbReference type="Gene3D" id="3.40.50.1820">
    <property type="entry name" value="alpha/beta hydrolase"/>
    <property type="match status" value="1"/>
</dbReference>
<organism evidence="3 4">
    <name type="scientific">Actinoplanes oblitus</name>
    <dbReference type="NCBI Taxonomy" id="3040509"/>
    <lineage>
        <taxon>Bacteria</taxon>
        <taxon>Bacillati</taxon>
        <taxon>Actinomycetota</taxon>
        <taxon>Actinomycetes</taxon>
        <taxon>Micromonosporales</taxon>
        <taxon>Micromonosporaceae</taxon>
        <taxon>Actinoplanes</taxon>
    </lineage>
</organism>
<evidence type="ECO:0008006" key="5">
    <source>
        <dbReference type="Google" id="ProtNLM"/>
    </source>
</evidence>
<evidence type="ECO:0000313" key="4">
    <source>
        <dbReference type="Proteomes" id="UP001240150"/>
    </source>
</evidence>
<feature type="chain" id="PRO_5047155958" description="Secreted protein" evidence="2">
    <location>
        <begin position="25"/>
        <end position="901"/>
    </location>
</feature>
<name>A0ABY8WNK9_9ACTN</name>
<feature type="region of interest" description="Disordered" evidence="1">
    <location>
        <begin position="108"/>
        <end position="134"/>
    </location>
</feature>
<dbReference type="EMBL" id="CP126980">
    <property type="protein sequence ID" value="WIM98688.1"/>
    <property type="molecule type" value="Genomic_DNA"/>
</dbReference>
<evidence type="ECO:0000256" key="2">
    <source>
        <dbReference type="SAM" id="SignalP"/>
    </source>
</evidence>
<dbReference type="Proteomes" id="UP001240150">
    <property type="component" value="Chromosome"/>
</dbReference>
<sequence length="901" mass="94019">MRKILVAAIAASTLLLGVPMPASADPPSSTADALPPGWSLEHRTLTWTSDRAIRTGDAAVEFWAADRLLGRARGTRDPHTFTLPETLPGTLPGKLDDLQVRVSGKRVDRAAPASLQRRATSPPVIPPALPANPVDPGVPGPYRTTTGEYTLPGVHLSTYRAPVEMRAVVVAPKGAPGKRPLALFLHGRHWTCFAGADENAISADWPCAAGSAPVPSYRGYLQAQQLLASQGYVTVSISANGINAQDDADDDGGAQARSALIRMHLAHWADWAGSGRRGAPAVVRAAPRADLSQVLLMGHSRGGEGVSRAALDSLNPTPGAHDDYHGAVRWTIRGLLLIGPTAFGQNPQPDVPSATILPGCDGDVSDLEGQMYVDATRGLSSGRALHSALHVTGANHNYFNTEWTPGQAAGPASDDFFSDGPDPLCTPGTAAARLTPRQEQTVGATYIAAAARLFVGGDDRVRPLLDGSGVRARSADPARVLSHAIGANRRPVIVPDSALTVRGARLCDEVASEPTKGCLDTDTAGGASPHFVPFTVPEPGRFAVALTGAGTATLQPAKPMPVAGSQALALRLVVPPNSPATSFGVAVTDDHGRRTDLGTATVAGVPGTAATTSYWAQEMRLRLPRTVRTVARLDITSRGDRPAWLIDAWGWQPGTPAPRPAALDRIDVGNLTVGEGNSGTRTHSVPVRVHGHQTADVRLFLTRPGTSATKSWVARVKPGATRISVPIRVTGDTVYGGDQWYTLTAKAVRNTVVGGYAGGVHVREDDPMPKVTVTPASASAAEGTPLTWTVHLSKPAASELYMELVAQAPPSGPELSSTDVDAQWFTDQTGEDPKPSRPLSGVGLQAYLTIAPGTTSVQVKVPTVADGVAEGAEHVRFQAQVYPAGAGDPITVGVVDGTVTD</sequence>
<proteinExistence type="predicted"/>
<keyword evidence="2" id="KW-0732">Signal</keyword>